<keyword evidence="2" id="KW-1185">Reference proteome</keyword>
<accession>A0A6A4VZS7</accession>
<name>A0A6A4VZS7_AMPAM</name>
<proteinExistence type="predicted"/>
<dbReference type="EMBL" id="VIIS01001434">
    <property type="protein sequence ID" value="KAF0298429.1"/>
    <property type="molecule type" value="Genomic_DNA"/>
</dbReference>
<dbReference type="Proteomes" id="UP000440578">
    <property type="component" value="Unassembled WGS sequence"/>
</dbReference>
<organism evidence="1 2">
    <name type="scientific">Amphibalanus amphitrite</name>
    <name type="common">Striped barnacle</name>
    <name type="synonym">Balanus amphitrite</name>
    <dbReference type="NCBI Taxonomy" id="1232801"/>
    <lineage>
        <taxon>Eukaryota</taxon>
        <taxon>Metazoa</taxon>
        <taxon>Ecdysozoa</taxon>
        <taxon>Arthropoda</taxon>
        <taxon>Crustacea</taxon>
        <taxon>Multicrustacea</taxon>
        <taxon>Cirripedia</taxon>
        <taxon>Thoracica</taxon>
        <taxon>Thoracicalcarea</taxon>
        <taxon>Balanomorpha</taxon>
        <taxon>Balanoidea</taxon>
        <taxon>Balanidae</taxon>
        <taxon>Amphibalaninae</taxon>
        <taxon>Amphibalanus</taxon>
    </lineage>
</organism>
<reference evidence="1 2" key="1">
    <citation type="submission" date="2019-07" db="EMBL/GenBank/DDBJ databases">
        <title>Draft genome assembly of a fouling barnacle, Amphibalanus amphitrite (Darwin, 1854): The first reference genome for Thecostraca.</title>
        <authorList>
            <person name="Kim W."/>
        </authorList>
    </citation>
    <scope>NUCLEOTIDE SEQUENCE [LARGE SCALE GENOMIC DNA]</scope>
    <source>
        <strain evidence="1">SNU_AA5</strain>
        <tissue evidence="1">Soma without cirri and trophi</tissue>
    </source>
</reference>
<gene>
    <name evidence="1" type="ORF">FJT64_004222</name>
</gene>
<sequence length="120" mass="13704">MTTSNAVSDKCKKHCNVFWKKCTLNKCGHNSKGWCCKPWKITRDECDRHCIGRWKYCTDRGCSKDYIGYCCKSQPYITKNVQYCKHAGDSCGYKGGKVCQRCSKAKLCCRPGVTMGKTKF</sequence>
<comment type="caution">
    <text evidence="1">The sequence shown here is derived from an EMBL/GenBank/DDBJ whole genome shotgun (WGS) entry which is preliminary data.</text>
</comment>
<dbReference type="AlphaFoldDB" id="A0A6A4VZS7"/>
<evidence type="ECO:0000313" key="1">
    <source>
        <dbReference type="EMBL" id="KAF0298429.1"/>
    </source>
</evidence>
<evidence type="ECO:0000313" key="2">
    <source>
        <dbReference type="Proteomes" id="UP000440578"/>
    </source>
</evidence>
<protein>
    <submittedName>
        <fullName evidence="1">Uncharacterized protein</fullName>
    </submittedName>
</protein>